<gene>
    <name evidence="4" type="ORF">QTH91_17270</name>
</gene>
<sequence length="172" mass="18967">MSEYQVRPATLRDAKAVAEVHAIALKAAYAGILPDDQLSALAPASRESKWREAIEYAEPQVHVAMLDGEVVGFVGFDRSRDPKTPATAGEIWAIYIKPEHWGKGVGVALWDAAREGLDEEGCTTVTIWVPLRNDRAMRFMELAGFKREMKTAGTTAVGTARIEQIRLKRDVS</sequence>
<proteinExistence type="predicted"/>
<dbReference type="Proteomes" id="UP001174908">
    <property type="component" value="Unassembled WGS sequence"/>
</dbReference>
<dbReference type="PANTHER" id="PTHR43877">
    <property type="entry name" value="AMINOALKYLPHOSPHONATE N-ACETYLTRANSFERASE-RELATED-RELATED"/>
    <property type="match status" value="1"/>
</dbReference>
<dbReference type="PROSITE" id="PS51186">
    <property type="entry name" value="GNAT"/>
    <property type="match status" value="1"/>
</dbReference>
<evidence type="ECO:0000256" key="2">
    <source>
        <dbReference type="ARBA" id="ARBA00023315"/>
    </source>
</evidence>
<comment type="caution">
    <text evidence="4">The sequence shown here is derived from an EMBL/GenBank/DDBJ whole genome shotgun (WGS) entry which is preliminary data.</text>
</comment>
<name>A0ABT7NE63_9BURK</name>
<dbReference type="InterPro" id="IPR016181">
    <property type="entry name" value="Acyl_CoA_acyltransferase"/>
</dbReference>
<organism evidence="4 5">
    <name type="scientific">Variovorax dokdonensis</name>
    <dbReference type="NCBI Taxonomy" id="344883"/>
    <lineage>
        <taxon>Bacteria</taxon>
        <taxon>Pseudomonadati</taxon>
        <taxon>Pseudomonadota</taxon>
        <taxon>Betaproteobacteria</taxon>
        <taxon>Burkholderiales</taxon>
        <taxon>Comamonadaceae</taxon>
        <taxon>Variovorax</taxon>
    </lineage>
</organism>
<keyword evidence="5" id="KW-1185">Reference proteome</keyword>
<dbReference type="SUPFAM" id="SSF55729">
    <property type="entry name" value="Acyl-CoA N-acyltransferases (Nat)"/>
    <property type="match status" value="1"/>
</dbReference>
<dbReference type="InterPro" id="IPR000182">
    <property type="entry name" value="GNAT_dom"/>
</dbReference>
<dbReference type="RefSeq" id="WP_286661331.1">
    <property type="nucleotide sequence ID" value="NZ_JASZYV010000003.1"/>
</dbReference>
<protein>
    <submittedName>
        <fullName evidence="4">GNAT family N-acetyltransferase</fullName>
    </submittedName>
</protein>
<feature type="domain" description="N-acetyltransferase" evidence="3">
    <location>
        <begin position="4"/>
        <end position="168"/>
    </location>
</feature>
<keyword evidence="1" id="KW-0808">Transferase</keyword>
<evidence type="ECO:0000256" key="1">
    <source>
        <dbReference type="ARBA" id="ARBA00022679"/>
    </source>
</evidence>
<evidence type="ECO:0000313" key="5">
    <source>
        <dbReference type="Proteomes" id="UP001174908"/>
    </source>
</evidence>
<evidence type="ECO:0000259" key="3">
    <source>
        <dbReference type="PROSITE" id="PS51186"/>
    </source>
</evidence>
<evidence type="ECO:0000313" key="4">
    <source>
        <dbReference type="EMBL" id="MDM0046246.1"/>
    </source>
</evidence>
<dbReference type="Pfam" id="PF00583">
    <property type="entry name" value="Acetyltransf_1"/>
    <property type="match status" value="1"/>
</dbReference>
<accession>A0ABT7NE63</accession>
<reference evidence="4" key="1">
    <citation type="submission" date="2023-06" db="EMBL/GenBank/DDBJ databases">
        <authorList>
            <person name="Jiang Y."/>
            <person name="Liu Q."/>
        </authorList>
    </citation>
    <scope>NUCLEOTIDE SEQUENCE</scope>
    <source>
        <strain evidence="4">CGMCC 1.12089</strain>
    </source>
</reference>
<dbReference type="EMBL" id="JASZYV010000003">
    <property type="protein sequence ID" value="MDM0046246.1"/>
    <property type="molecule type" value="Genomic_DNA"/>
</dbReference>
<keyword evidence="2" id="KW-0012">Acyltransferase</keyword>
<dbReference type="InterPro" id="IPR050832">
    <property type="entry name" value="Bact_Acetyltransf"/>
</dbReference>
<dbReference type="Gene3D" id="3.40.630.30">
    <property type="match status" value="1"/>
</dbReference>
<dbReference type="CDD" id="cd04301">
    <property type="entry name" value="NAT_SF"/>
    <property type="match status" value="1"/>
</dbReference>